<gene>
    <name evidence="11" type="ORF">ENW48_08660</name>
</gene>
<keyword evidence="3" id="KW-1134">Transmembrane beta strand</keyword>
<feature type="domain" description="TonB-dependent receptor-like beta-barrel" evidence="10">
    <location>
        <begin position="59"/>
        <end position="182"/>
    </location>
</feature>
<keyword evidence="8 11" id="KW-0675">Receptor</keyword>
<dbReference type="AlphaFoldDB" id="A0A7C5EMV4"/>
<name>A0A7C5EMV4_9BACT</name>
<dbReference type="InterPro" id="IPR039426">
    <property type="entry name" value="TonB-dep_rcpt-like"/>
</dbReference>
<comment type="subcellular location">
    <subcellularLocation>
        <location evidence="1">Cell outer membrane</location>
        <topology evidence="1">Multi-pass membrane protein</topology>
    </subcellularLocation>
</comment>
<evidence type="ECO:0000256" key="3">
    <source>
        <dbReference type="ARBA" id="ARBA00022452"/>
    </source>
</evidence>
<evidence type="ECO:0000256" key="2">
    <source>
        <dbReference type="ARBA" id="ARBA00022448"/>
    </source>
</evidence>
<evidence type="ECO:0000256" key="9">
    <source>
        <dbReference type="ARBA" id="ARBA00023237"/>
    </source>
</evidence>
<organism evidence="11">
    <name type="scientific">Desulfobacca acetoxidans</name>
    <dbReference type="NCBI Taxonomy" id="60893"/>
    <lineage>
        <taxon>Bacteria</taxon>
        <taxon>Pseudomonadati</taxon>
        <taxon>Thermodesulfobacteriota</taxon>
        <taxon>Desulfobaccia</taxon>
        <taxon>Desulfobaccales</taxon>
        <taxon>Desulfobaccaceae</taxon>
        <taxon>Desulfobacca</taxon>
    </lineage>
</organism>
<dbReference type="PANTHER" id="PTHR30069:SF29">
    <property type="entry name" value="HEMOGLOBIN AND HEMOGLOBIN-HAPTOGLOBIN-BINDING PROTEIN 1-RELATED"/>
    <property type="match status" value="1"/>
</dbReference>
<dbReference type="SUPFAM" id="SSF56935">
    <property type="entry name" value="Porins"/>
    <property type="match status" value="1"/>
</dbReference>
<keyword evidence="7" id="KW-0472">Membrane</keyword>
<dbReference type="GO" id="GO:0009279">
    <property type="term" value="C:cell outer membrane"/>
    <property type="evidence" value="ECO:0007669"/>
    <property type="project" value="UniProtKB-SubCell"/>
</dbReference>
<sequence>MELEPLHPPPAQPEPEAGVHLVGGRRHRTLSHPHPAPHPGRLLQRYEGLHRHPGGAGERGIIQYQNLSSSWSAGMEAAAEWRVYPWLTLFGNYTFLQSHDKENDTRIQNLPDHKFNLGLRVNYRWRDWRFSGTVVETFVGERNVQPLGTTTFVSNPSFALTDLALYARYKELATVGITVQNLFDRKYQETRGYLGPGRLATGYAGLRWQF</sequence>
<evidence type="ECO:0000256" key="1">
    <source>
        <dbReference type="ARBA" id="ARBA00004571"/>
    </source>
</evidence>
<keyword evidence="5" id="KW-0732">Signal</keyword>
<evidence type="ECO:0000256" key="6">
    <source>
        <dbReference type="ARBA" id="ARBA00023077"/>
    </source>
</evidence>
<dbReference type="Gene3D" id="2.40.170.20">
    <property type="entry name" value="TonB-dependent receptor, beta-barrel domain"/>
    <property type="match status" value="1"/>
</dbReference>
<evidence type="ECO:0000256" key="5">
    <source>
        <dbReference type="ARBA" id="ARBA00022729"/>
    </source>
</evidence>
<dbReference type="GO" id="GO:0044718">
    <property type="term" value="P:siderophore transmembrane transport"/>
    <property type="evidence" value="ECO:0007669"/>
    <property type="project" value="TreeGrafter"/>
</dbReference>
<protein>
    <submittedName>
        <fullName evidence="11">TonB-dependent receptor</fullName>
    </submittedName>
</protein>
<evidence type="ECO:0000256" key="4">
    <source>
        <dbReference type="ARBA" id="ARBA00022692"/>
    </source>
</evidence>
<dbReference type="InterPro" id="IPR000531">
    <property type="entry name" value="Beta-barrel_TonB"/>
</dbReference>
<accession>A0A7C5EMV4</accession>
<evidence type="ECO:0000256" key="7">
    <source>
        <dbReference type="ARBA" id="ARBA00023136"/>
    </source>
</evidence>
<dbReference type="GO" id="GO:0015344">
    <property type="term" value="F:siderophore uptake transmembrane transporter activity"/>
    <property type="evidence" value="ECO:0007669"/>
    <property type="project" value="TreeGrafter"/>
</dbReference>
<dbReference type="EMBL" id="DTKJ01000059">
    <property type="protein sequence ID" value="HGZ12277.1"/>
    <property type="molecule type" value="Genomic_DNA"/>
</dbReference>
<evidence type="ECO:0000259" key="10">
    <source>
        <dbReference type="Pfam" id="PF00593"/>
    </source>
</evidence>
<keyword evidence="4" id="KW-0812">Transmembrane</keyword>
<keyword evidence="2" id="KW-0813">Transport</keyword>
<evidence type="ECO:0000256" key="8">
    <source>
        <dbReference type="ARBA" id="ARBA00023170"/>
    </source>
</evidence>
<dbReference type="Pfam" id="PF00593">
    <property type="entry name" value="TonB_dep_Rec_b-barrel"/>
    <property type="match status" value="1"/>
</dbReference>
<comment type="caution">
    <text evidence="11">The sequence shown here is derived from an EMBL/GenBank/DDBJ whole genome shotgun (WGS) entry which is preliminary data.</text>
</comment>
<dbReference type="PANTHER" id="PTHR30069">
    <property type="entry name" value="TONB-DEPENDENT OUTER MEMBRANE RECEPTOR"/>
    <property type="match status" value="1"/>
</dbReference>
<keyword evidence="9" id="KW-0998">Cell outer membrane</keyword>
<evidence type="ECO:0000313" key="11">
    <source>
        <dbReference type="EMBL" id="HGZ12277.1"/>
    </source>
</evidence>
<proteinExistence type="predicted"/>
<keyword evidence="6" id="KW-0798">TonB box</keyword>
<dbReference type="InterPro" id="IPR036942">
    <property type="entry name" value="Beta-barrel_TonB_sf"/>
</dbReference>
<reference evidence="11" key="1">
    <citation type="journal article" date="2020" name="mSystems">
        <title>Genome- and Community-Level Interaction Insights into Carbon Utilization and Element Cycling Functions of Hydrothermarchaeota in Hydrothermal Sediment.</title>
        <authorList>
            <person name="Zhou Z."/>
            <person name="Liu Y."/>
            <person name="Xu W."/>
            <person name="Pan J."/>
            <person name="Luo Z.H."/>
            <person name="Li M."/>
        </authorList>
    </citation>
    <scope>NUCLEOTIDE SEQUENCE [LARGE SCALE GENOMIC DNA]</scope>
    <source>
        <strain evidence="11">SpSt-853</strain>
    </source>
</reference>